<accession>A0A076EU42</accession>
<name>A0A076EU42_RHOOP</name>
<dbReference type="RefSeq" id="WP_005251258.1">
    <property type="nucleotide sequence ID" value="NZ_CAJUXZ010000001.1"/>
</dbReference>
<evidence type="ECO:0000313" key="2">
    <source>
        <dbReference type="EMBL" id="MCZ4584687.1"/>
    </source>
</evidence>
<dbReference type="Pfam" id="PF08734">
    <property type="entry name" value="GYD"/>
    <property type="match status" value="1"/>
</dbReference>
<evidence type="ECO:0000313" key="5">
    <source>
        <dbReference type="Proteomes" id="UP001066327"/>
    </source>
</evidence>
<dbReference type="EMBL" id="CP008947">
    <property type="protein sequence ID" value="AII08728.1"/>
    <property type="molecule type" value="Genomic_DNA"/>
</dbReference>
<dbReference type="InterPro" id="IPR014845">
    <property type="entry name" value="GYD/TTHA1554"/>
</dbReference>
<dbReference type="Proteomes" id="UP001231166">
    <property type="component" value="Chromosome"/>
</dbReference>
<dbReference type="eggNOG" id="COG4274">
    <property type="taxonomic scope" value="Bacteria"/>
</dbReference>
<reference evidence="1 4" key="1">
    <citation type="submission" date="2014-07" db="EMBL/GenBank/DDBJ databases">
        <title>Genome Sequence of Rhodococcus opacus Strain R7, a Biodegrader of Mono- and Polycyclic Aromatic Hydrocarbons.</title>
        <authorList>
            <person name="Di Gennaro P."/>
            <person name="Zampolli J."/>
            <person name="Presti I."/>
            <person name="Cappelletti M."/>
            <person name="D'Ursi P."/>
            <person name="Orro A."/>
            <person name="Mezzelani A."/>
            <person name="Milanesi L."/>
        </authorList>
    </citation>
    <scope>NUCLEOTIDE SEQUENCE [LARGE SCALE GENOMIC DNA]</scope>
    <source>
        <strain evidence="1 4">R7</strain>
    </source>
</reference>
<keyword evidence="5" id="KW-1185">Reference proteome</keyword>
<sequence length="106" mass="11120">MPRYLWQVTYSPEGAKGLLAEGGTARRDAITQMVESVGGTVESCYFALGGRDLFVIGDVPDDVAAAALGIRTTASGAARSESVALLTPEQVDDAVRRDAEYRAPGS</sequence>
<evidence type="ECO:0000313" key="1">
    <source>
        <dbReference type="EMBL" id="AII08728.1"/>
    </source>
</evidence>
<reference evidence="2" key="2">
    <citation type="submission" date="2022-12" db="EMBL/GenBank/DDBJ databases">
        <authorList>
            <person name="Krivoruchko A.V."/>
            <person name="Elkin A."/>
        </authorList>
    </citation>
    <scope>NUCLEOTIDE SEQUENCE</scope>
    <source>
        <strain evidence="2">IEGM 249</strain>
    </source>
</reference>
<dbReference type="EMBL" id="JAPWIS010000006">
    <property type="protein sequence ID" value="MCZ4584687.1"/>
    <property type="molecule type" value="Genomic_DNA"/>
</dbReference>
<dbReference type="Proteomes" id="UP000028488">
    <property type="component" value="Chromosome"/>
</dbReference>
<dbReference type="GeneID" id="69894161"/>
<reference evidence="3" key="3">
    <citation type="submission" date="2023-07" db="EMBL/GenBank/DDBJ databases">
        <title>Genomic analysis of Rhodococcus opacus VOC-14 with glycol ethers degradation activity.</title>
        <authorList>
            <person name="Narkevich D.A."/>
            <person name="Hlushen A.M."/>
            <person name="Akhremchuk A.E."/>
            <person name="Sikolenko M.A."/>
            <person name="Valentovich L.N."/>
        </authorList>
    </citation>
    <scope>NUCLEOTIDE SEQUENCE</scope>
    <source>
        <strain evidence="3">VOC-14</strain>
    </source>
</reference>
<evidence type="ECO:0000313" key="3">
    <source>
        <dbReference type="EMBL" id="WLF46413.1"/>
    </source>
</evidence>
<organism evidence="1 4">
    <name type="scientific">Rhodococcus opacus</name>
    <name type="common">Nocardia opaca</name>
    <dbReference type="NCBI Taxonomy" id="37919"/>
    <lineage>
        <taxon>Bacteria</taxon>
        <taxon>Bacillati</taxon>
        <taxon>Actinomycetota</taxon>
        <taxon>Actinomycetes</taxon>
        <taxon>Mycobacteriales</taxon>
        <taxon>Nocardiaceae</taxon>
        <taxon>Rhodococcus</taxon>
    </lineage>
</organism>
<proteinExistence type="predicted"/>
<gene>
    <name evidence="1" type="ORF">EP51_30540</name>
    <name evidence="2" type="ORF">O4328_13470</name>
    <name evidence="3" type="ORF">Q5707_31720</name>
</gene>
<evidence type="ECO:0000313" key="4">
    <source>
        <dbReference type="Proteomes" id="UP000028488"/>
    </source>
</evidence>
<dbReference type="AlphaFoldDB" id="A0A076EU42"/>
<dbReference type="EMBL" id="CP130953">
    <property type="protein sequence ID" value="WLF46413.1"/>
    <property type="molecule type" value="Genomic_DNA"/>
</dbReference>
<dbReference type="Proteomes" id="UP001066327">
    <property type="component" value="Unassembled WGS sequence"/>
</dbReference>
<protein>
    <submittedName>
        <fullName evidence="1">GYD domain protein</fullName>
    </submittedName>
    <submittedName>
        <fullName evidence="2">GYD domain-containing protein</fullName>
    </submittedName>
</protein>